<dbReference type="Proteomes" id="UP000364291">
    <property type="component" value="Unassembled WGS sequence"/>
</dbReference>
<reference evidence="2 3" key="1">
    <citation type="submission" date="2019-08" db="EMBL/GenBank/DDBJ databases">
        <authorList>
            <person name="Peeters C."/>
        </authorList>
    </citation>
    <scope>NUCLEOTIDE SEQUENCE [LARGE SCALE GENOMIC DNA]</scope>
    <source>
        <strain evidence="2 3">LMG 18089</strain>
    </source>
</reference>
<feature type="transmembrane region" description="Helical" evidence="1">
    <location>
        <begin position="38"/>
        <end position="55"/>
    </location>
</feature>
<name>A0A5E5P228_9BURK</name>
<dbReference type="RefSeq" id="WP_150728541.1">
    <property type="nucleotide sequence ID" value="NZ_CABPSX010000002.1"/>
</dbReference>
<organism evidence="2 3">
    <name type="scientific">Pandoraea apista</name>
    <dbReference type="NCBI Taxonomy" id="93218"/>
    <lineage>
        <taxon>Bacteria</taxon>
        <taxon>Pseudomonadati</taxon>
        <taxon>Pseudomonadota</taxon>
        <taxon>Betaproteobacteria</taxon>
        <taxon>Burkholderiales</taxon>
        <taxon>Burkholderiaceae</taxon>
        <taxon>Pandoraea</taxon>
    </lineage>
</organism>
<evidence type="ECO:0000256" key="1">
    <source>
        <dbReference type="SAM" id="Phobius"/>
    </source>
</evidence>
<dbReference type="AlphaFoldDB" id="A0A5E5P228"/>
<sequence length="142" mass="15157">MKPRHIRRLGALAIVALSLAGLPPLVHLWSAAAQARIAVADLVACVLYVVGTAPFNRWMLNDDGSRLGRASSYGHTIAWAVGLTVIWVANALFIPKGLHGLASVGVAVLLAVIASVVMLKVKQWATAWTYLRIDAAIERARG</sequence>
<evidence type="ECO:0008006" key="4">
    <source>
        <dbReference type="Google" id="ProtNLM"/>
    </source>
</evidence>
<feature type="transmembrane region" description="Helical" evidence="1">
    <location>
        <begin position="76"/>
        <end position="94"/>
    </location>
</feature>
<gene>
    <name evidence="2" type="ORF">PAP18089_01364</name>
</gene>
<proteinExistence type="predicted"/>
<protein>
    <recommendedName>
        <fullName evidence="4">Transmembrane protein</fullName>
    </recommendedName>
</protein>
<evidence type="ECO:0000313" key="2">
    <source>
        <dbReference type="EMBL" id="VVG70404.1"/>
    </source>
</evidence>
<accession>A0A5E5P228</accession>
<dbReference type="OrthoDB" id="9938726at2"/>
<keyword evidence="1" id="KW-1133">Transmembrane helix</keyword>
<feature type="transmembrane region" description="Helical" evidence="1">
    <location>
        <begin position="100"/>
        <end position="119"/>
    </location>
</feature>
<dbReference type="EMBL" id="CABPSX010000002">
    <property type="protein sequence ID" value="VVG70404.1"/>
    <property type="molecule type" value="Genomic_DNA"/>
</dbReference>
<evidence type="ECO:0000313" key="3">
    <source>
        <dbReference type="Proteomes" id="UP000364291"/>
    </source>
</evidence>
<keyword evidence="1" id="KW-0812">Transmembrane</keyword>
<keyword evidence="1" id="KW-0472">Membrane</keyword>